<keyword evidence="2" id="KW-0732">Signal</keyword>
<evidence type="ECO:0000256" key="2">
    <source>
        <dbReference type="SAM" id="SignalP"/>
    </source>
</evidence>
<feature type="region of interest" description="Disordered" evidence="1">
    <location>
        <begin position="22"/>
        <end position="44"/>
    </location>
</feature>
<feature type="compositionally biased region" description="Low complexity" evidence="1">
    <location>
        <begin position="22"/>
        <end position="39"/>
    </location>
</feature>
<name>A0A220XIK7_NILLU</name>
<feature type="signal peptide" evidence="2">
    <location>
        <begin position="1"/>
        <end position="21"/>
    </location>
</feature>
<evidence type="ECO:0000313" key="3">
    <source>
        <dbReference type="EMBL" id="ASL05039.1"/>
    </source>
</evidence>
<sequence length="167" mass="18210">MNFISFVGLLLFAAILNEVKSAPSSPGSASSSTETSPDPGKALPPIEVDLFDVMDLDRDGVATKADYERCEEGTVLDGYTDEQKRGIKNAIEKGGRRENFDKLNLKKIDVRGFNRSQYSLSVADIINNLNVGPMQASRILGNQSHNTHEAVAEILRDSTVVIIRTGK</sequence>
<dbReference type="EMBL" id="MF278733">
    <property type="protein sequence ID" value="ASL05039.1"/>
    <property type="molecule type" value="mRNA"/>
</dbReference>
<accession>A0A220XIK7</accession>
<evidence type="ECO:0000256" key="1">
    <source>
        <dbReference type="SAM" id="MobiDB-lite"/>
    </source>
</evidence>
<organism evidence="3">
    <name type="scientific">Nilaparvata lugens</name>
    <name type="common">Brown planthopper</name>
    <dbReference type="NCBI Taxonomy" id="108931"/>
    <lineage>
        <taxon>Eukaryota</taxon>
        <taxon>Metazoa</taxon>
        <taxon>Ecdysozoa</taxon>
        <taxon>Arthropoda</taxon>
        <taxon>Hexapoda</taxon>
        <taxon>Insecta</taxon>
        <taxon>Pterygota</taxon>
        <taxon>Neoptera</taxon>
        <taxon>Paraneoptera</taxon>
        <taxon>Hemiptera</taxon>
        <taxon>Auchenorrhyncha</taxon>
        <taxon>Fulgoroidea</taxon>
        <taxon>Delphacidae</taxon>
        <taxon>Delphacinae</taxon>
        <taxon>Nilaparvata</taxon>
    </lineage>
</organism>
<reference evidence="3" key="1">
    <citation type="submission" date="2017-06" db="EMBL/GenBank/DDBJ databases">
        <title>Secretome analysis and in planta expression of salivary proteins reveals a potential large effector repertoire of the brown planthopper, Nilaparvata lugens.</title>
        <authorList>
            <person name="Rao W."/>
            <person name="Zheng X."/>
            <person name="Liu B."/>
            <person name="Du B."/>
            <person name="He G."/>
        </authorList>
    </citation>
    <scope>NUCLEOTIDE SEQUENCE</scope>
</reference>
<proteinExistence type="evidence at transcript level"/>
<feature type="chain" id="PRO_5012126363" description="Seminal fluid protein" evidence="2">
    <location>
        <begin position="22"/>
        <end position="167"/>
    </location>
</feature>
<dbReference type="AlphaFoldDB" id="A0A220XIK7"/>
<protein>
    <recommendedName>
        <fullName evidence="4">Seminal fluid protein</fullName>
    </recommendedName>
</protein>
<evidence type="ECO:0008006" key="4">
    <source>
        <dbReference type="Google" id="ProtNLM"/>
    </source>
</evidence>